<evidence type="ECO:0000313" key="7">
    <source>
        <dbReference type="EMBL" id="OOK82160.1"/>
    </source>
</evidence>
<accession>A0A1V3XSY3</accession>
<dbReference type="GO" id="GO:0005886">
    <property type="term" value="C:plasma membrane"/>
    <property type="evidence" value="ECO:0007669"/>
    <property type="project" value="UniProtKB-SubCell"/>
</dbReference>
<dbReference type="PANTHER" id="PTHR23501">
    <property type="entry name" value="MAJOR FACILITATOR SUPERFAMILY"/>
    <property type="match status" value="1"/>
</dbReference>
<reference evidence="7 8" key="1">
    <citation type="submission" date="2017-02" db="EMBL/GenBank/DDBJ databases">
        <title>Complete genome sequences of Mycobacterium kansasii strains isolated from rhesus macaques.</title>
        <authorList>
            <person name="Panda A."/>
            <person name="Nagaraj S."/>
            <person name="Zhao X."/>
            <person name="Tettelin H."/>
            <person name="Detolla L.J."/>
        </authorList>
    </citation>
    <scope>NUCLEOTIDE SEQUENCE [LARGE SCALE GENOMIC DNA]</scope>
    <source>
        <strain evidence="7 8">11-3813</strain>
    </source>
</reference>
<sequence>MTTIGSGAVALAAVLAFIVVERTAENPVVPFHLFRDRNRLVTFIAIFLAGGVMFTLTVSIGLYVQDILGYSALRAGVGFIPFVIAMGIGLGISSQLVSRFSPGC</sequence>
<dbReference type="PANTHER" id="PTHR23501:SF191">
    <property type="entry name" value="VACUOLAR BASIC AMINO ACID TRANSPORTER 4"/>
    <property type="match status" value="1"/>
</dbReference>
<dbReference type="SUPFAM" id="SSF103473">
    <property type="entry name" value="MFS general substrate transporter"/>
    <property type="match status" value="1"/>
</dbReference>
<dbReference type="AlphaFoldDB" id="A0A1V3XSY3"/>
<dbReference type="EMBL" id="MVBM01000001">
    <property type="protein sequence ID" value="OOK82160.1"/>
    <property type="molecule type" value="Genomic_DNA"/>
</dbReference>
<proteinExistence type="predicted"/>
<evidence type="ECO:0000313" key="8">
    <source>
        <dbReference type="Proteomes" id="UP000189229"/>
    </source>
</evidence>
<protein>
    <submittedName>
        <fullName evidence="7">Putative membrane protein</fullName>
    </submittedName>
</protein>
<keyword evidence="2" id="KW-0813">Transport</keyword>
<dbReference type="Proteomes" id="UP000189229">
    <property type="component" value="Unassembled WGS sequence"/>
</dbReference>
<feature type="transmembrane region" description="Helical" evidence="6">
    <location>
        <begin position="40"/>
        <end position="64"/>
    </location>
</feature>
<evidence type="ECO:0000256" key="5">
    <source>
        <dbReference type="ARBA" id="ARBA00023136"/>
    </source>
</evidence>
<organism evidence="7 8">
    <name type="scientific">Mycobacterium kansasii</name>
    <dbReference type="NCBI Taxonomy" id="1768"/>
    <lineage>
        <taxon>Bacteria</taxon>
        <taxon>Bacillati</taxon>
        <taxon>Actinomycetota</taxon>
        <taxon>Actinomycetes</taxon>
        <taxon>Mycobacteriales</taxon>
        <taxon>Mycobacteriaceae</taxon>
        <taxon>Mycobacterium</taxon>
    </lineage>
</organism>
<evidence type="ECO:0000256" key="3">
    <source>
        <dbReference type="ARBA" id="ARBA00022692"/>
    </source>
</evidence>
<gene>
    <name evidence="7" type="ORF">BZL30_0440</name>
</gene>
<comment type="caution">
    <text evidence="7">The sequence shown here is derived from an EMBL/GenBank/DDBJ whole genome shotgun (WGS) entry which is preliminary data.</text>
</comment>
<name>A0A1V3XSY3_MYCKA</name>
<keyword evidence="4 6" id="KW-1133">Transmembrane helix</keyword>
<keyword evidence="5 6" id="KW-0472">Membrane</keyword>
<dbReference type="GO" id="GO:0022857">
    <property type="term" value="F:transmembrane transporter activity"/>
    <property type="evidence" value="ECO:0007669"/>
    <property type="project" value="TreeGrafter"/>
</dbReference>
<evidence type="ECO:0000256" key="6">
    <source>
        <dbReference type="SAM" id="Phobius"/>
    </source>
</evidence>
<dbReference type="Gene3D" id="1.20.1250.20">
    <property type="entry name" value="MFS general substrate transporter like domains"/>
    <property type="match status" value="1"/>
</dbReference>
<feature type="transmembrane region" description="Helical" evidence="6">
    <location>
        <begin position="76"/>
        <end position="97"/>
    </location>
</feature>
<evidence type="ECO:0000256" key="2">
    <source>
        <dbReference type="ARBA" id="ARBA00022448"/>
    </source>
</evidence>
<comment type="subcellular location">
    <subcellularLocation>
        <location evidence="1">Cell inner membrane</location>
        <topology evidence="1">Multi-pass membrane protein</topology>
    </subcellularLocation>
</comment>
<dbReference type="InterPro" id="IPR036259">
    <property type="entry name" value="MFS_trans_sf"/>
</dbReference>
<keyword evidence="3 6" id="KW-0812">Transmembrane</keyword>
<evidence type="ECO:0000256" key="4">
    <source>
        <dbReference type="ARBA" id="ARBA00022989"/>
    </source>
</evidence>
<evidence type="ECO:0000256" key="1">
    <source>
        <dbReference type="ARBA" id="ARBA00004429"/>
    </source>
</evidence>